<dbReference type="GeneID" id="2680404"/>
<name>G4NI79_PYRO7</name>
<dbReference type="PANTHER" id="PTHR34612">
    <property type="entry name" value="GH131_N DOMAIN-CONTAINING PROTEIN"/>
    <property type="match status" value="1"/>
</dbReference>
<dbReference type="OrthoDB" id="5283326at2759"/>
<gene>
    <name evidence="3" type="ORF">MGG_09321</name>
</gene>
<dbReference type="EMBL" id="CM001236">
    <property type="protein sequence ID" value="EHA47939.1"/>
    <property type="molecule type" value="Genomic_DNA"/>
</dbReference>
<reference evidence="3 4" key="1">
    <citation type="journal article" date="2005" name="Nature">
        <title>The genome sequence of the rice blast fungus Magnaporthe grisea.</title>
        <authorList>
            <person name="Dean R.A."/>
            <person name="Talbot N.J."/>
            <person name="Ebbole D.J."/>
            <person name="Farman M.L."/>
            <person name="Mitchell T.K."/>
            <person name="Orbach M.J."/>
            <person name="Thon M."/>
            <person name="Kulkarni R."/>
            <person name="Xu J.R."/>
            <person name="Pan H."/>
            <person name="Read N.D."/>
            <person name="Lee Y.H."/>
            <person name="Carbone I."/>
            <person name="Brown D."/>
            <person name="Oh Y.Y."/>
            <person name="Donofrio N."/>
            <person name="Jeong J.S."/>
            <person name="Soanes D.M."/>
            <person name="Djonovic S."/>
            <person name="Kolomiets E."/>
            <person name="Rehmeyer C."/>
            <person name="Li W."/>
            <person name="Harding M."/>
            <person name="Kim S."/>
            <person name="Lebrun M.H."/>
            <person name="Bohnert H."/>
            <person name="Coughlan S."/>
            <person name="Butler J."/>
            <person name="Calvo S."/>
            <person name="Ma L.J."/>
            <person name="Nicol R."/>
            <person name="Purcell S."/>
            <person name="Nusbaum C."/>
            <person name="Galagan J.E."/>
            <person name="Birren B.W."/>
        </authorList>
    </citation>
    <scope>NUCLEOTIDE SEQUENCE [LARGE SCALE GENOMIC DNA]</scope>
    <source>
        <strain evidence="4">70-15 / ATCC MYA-4617 / FGSC 8958</strain>
    </source>
</reference>
<dbReference type="PANTHER" id="PTHR34612:SF2">
    <property type="entry name" value="GLYCOSIDE HYDROLASE 131 CATALYTIC N-TERMINAL DOMAIN-CONTAINING PROTEIN"/>
    <property type="match status" value="1"/>
</dbReference>
<dbReference type="VEuPathDB" id="FungiDB:MGG_09321"/>
<proteinExistence type="predicted"/>
<keyword evidence="4" id="KW-1185">Reference proteome</keyword>
<dbReference type="SMR" id="G4NI79"/>
<dbReference type="RefSeq" id="XP_003720306.1">
    <property type="nucleotide sequence ID" value="XM_003720258.1"/>
</dbReference>
<dbReference type="Pfam" id="PF18271">
    <property type="entry name" value="GH131_N"/>
    <property type="match status" value="1"/>
</dbReference>
<dbReference type="KEGG" id="mgr:MGG_09321"/>
<dbReference type="InParanoid" id="G4NI79"/>
<keyword evidence="1" id="KW-0732">Signal</keyword>
<dbReference type="Proteomes" id="UP000009058">
    <property type="component" value="Chromosome 6"/>
</dbReference>
<evidence type="ECO:0000313" key="3">
    <source>
        <dbReference type="EMBL" id="EHA47939.1"/>
    </source>
</evidence>
<evidence type="ECO:0000259" key="2">
    <source>
        <dbReference type="Pfam" id="PF18271"/>
    </source>
</evidence>
<dbReference type="InterPro" id="IPR041524">
    <property type="entry name" value="GH131_N"/>
</dbReference>
<feature type="domain" description="Glycoside hydrolase 131 catalytic N-terminal" evidence="2">
    <location>
        <begin position="27"/>
        <end position="288"/>
    </location>
</feature>
<sequence length="364" mass="38316">MRSFTVASAIFGGLLATSPVYGQQCKLQFDGRVPANFKPANFDTANNIFNPSNVLGKGLKFSDVIELPTLAQQSIFDVAGKTKAVEVTINDKSIFVPNPDTVQNGFRRTELLIASNNGTDDATKGVKTLHFSIAKDLKKPLNLTHEYQLVFLEDNKFSTNQIVVKTGTIDGQANTNPDTLNVFGNVASSPPKLLFSTPFGADGFHNFAMTLDFTKNTTQVFFSKGNEPLKAVSKAEPNDVSGGGQFHFGCLKKGVGKVKDVVREGIQEPNINEGVIYGGIFMEDSANGCISLSAAAGAKAGAVGGAVAGAGAGGAVAKAGAKVAGAAVKKVSQPPRLPKLPTRRALSSLDVLEMRLSSLAPRPR</sequence>
<feature type="chain" id="PRO_5003466587" description="Glycoside hydrolase 131 catalytic N-terminal domain-containing protein" evidence="1">
    <location>
        <begin position="23"/>
        <end position="364"/>
    </location>
</feature>
<dbReference type="AlphaFoldDB" id="G4NI79"/>
<dbReference type="HOGENOM" id="CLU_063723_1_1_1"/>
<dbReference type="Gene3D" id="2.60.120.1160">
    <property type="match status" value="1"/>
</dbReference>
<evidence type="ECO:0000313" key="4">
    <source>
        <dbReference type="Proteomes" id="UP000009058"/>
    </source>
</evidence>
<feature type="signal peptide" evidence="1">
    <location>
        <begin position="1"/>
        <end position="22"/>
    </location>
</feature>
<dbReference type="STRING" id="242507.G4NI79"/>
<dbReference type="eggNOG" id="ENOG502SKJS">
    <property type="taxonomic scope" value="Eukaryota"/>
</dbReference>
<evidence type="ECO:0000256" key="1">
    <source>
        <dbReference type="SAM" id="SignalP"/>
    </source>
</evidence>
<dbReference type="OMA" id="HGENQTW"/>
<accession>G4NI79</accession>
<protein>
    <recommendedName>
        <fullName evidence="2">Glycoside hydrolase 131 catalytic N-terminal domain-containing protein</fullName>
    </recommendedName>
</protein>
<reference key="2">
    <citation type="submission" date="2011-05" db="EMBL/GenBank/DDBJ databases">
        <title>The Genome Sequence of Magnaporthe oryzae 70-15.</title>
        <authorList>
            <consortium name="The Broad Institute Genome Sequencing Platform"/>
            <person name="Ma L.-J."/>
            <person name="Dead R."/>
            <person name="Young S.K."/>
            <person name="Zeng Q."/>
            <person name="Gargeya S."/>
            <person name="Fitzgerald M."/>
            <person name="Haas B."/>
            <person name="Abouelleil A."/>
            <person name="Alvarado L."/>
            <person name="Arachchi H.M."/>
            <person name="Berlin A."/>
            <person name="Brown A."/>
            <person name="Chapman S.B."/>
            <person name="Chen Z."/>
            <person name="Dunbar C."/>
            <person name="Freedman E."/>
            <person name="Gearin G."/>
            <person name="Gellesch M."/>
            <person name="Goldberg J."/>
            <person name="Griggs A."/>
            <person name="Gujja S."/>
            <person name="Heiman D."/>
            <person name="Howarth C."/>
            <person name="Larson L."/>
            <person name="Lui A."/>
            <person name="MacDonald P.J.P."/>
            <person name="Mehta T."/>
            <person name="Montmayeur A."/>
            <person name="Murphy C."/>
            <person name="Neiman D."/>
            <person name="Pearson M."/>
            <person name="Priest M."/>
            <person name="Roberts A."/>
            <person name="Saif S."/>
            <person name="Shea T."/>
            <person name="Shenoy N."/>
            <person name="Sisk P."/>
            <person name="Stolte C."/>
            <person name="Sykes S."/>
            <person name="Yandava C."/>
            <person name="Wortman J."/>
            <person name="Nusbaum C."/>
            <person name="Birren B."/>
        </authorList>
    </citation>
    <scope>NUCLEOTIDE SEQUENCE</scope>
    <source>
        <strain>70-15</strain>
    </source>
</reference>
<organism evidence="3 4">
    <name type="scientific">Pyricularia oryzae (strain 70-15 / ATCC MYA-4617 / FGSC 8958)</name>
    <name type="common">Rice blast fungus</name>
    <name type="synonym">Magnaporthe oryzae</name>
    <dbReference type="NCBI Taxonomy" id="242507"/>
    <lineage>
        <taxon>Eukaryota</taxon>
        <taxon>Fungi</taxon>
        <taxon>Dikarya</taxon>
        <taxon>Ascomycota</taxon>
        <taxon>Pezizomycotina</taxon>
        <taxon>Sordariomycetes</taxon>
        <taxon>Sordariomycetidae</taxon>
        <taxon>Magnaporthales</taxon>
        <taxon>Pyriculariaceae</taxon>
        <taxon>Pyricularia</taxon>
    </lineage>
</organism>